<evidence type="ECO:0000313" key="2">
    <source>
        <dbReference type="EMBL" id="MPM68905.1"/>
    </source>
</evidence>
<evidence type="ECO:0000259" key="1">
    <source>
        <dbReference type="PROSITE" id="PS50206"/>
    </source>
</evidence>
<dbReference type="Pfam" id="PF00581">
    <property type="entry name" value="Rhodanese"/>
    <property type="match status" value="1"/>
</dbReference>
<name>A0A645BUI1_9ZZZZ</name>
<dbReference type="InterPro" id="IPR001763">
    <property type="entry name" value="Rhodanese-like_dom"/>
</dbReference>
<accession>A0A645BUI1</accession>
<dbReference type="InterPro" id="IPR036873">
    <property type="entry name" value="Rhodanese-like_dom_sf"/>
</dbReference>
<dbReference type="PROSITE" id="PS50206">
    <property type="entry name" value="RHODANESE_3"/>
    <property type="match status" value="1"/>
</dbReference>
<sequence>MAGYAAMNIIEGVSESIQWYELEKLQEAGYQLLDVRGESEIARLGALEGAINIPVDDLRARIGELSKETPIIVSCLSGLRSYIAERILKQNGFTVKNLDGAFSLYVTVRPEKVVK</sequence>
<gene>
    <name evidence="2" type="ORF">SDC9_115840</name>
</gene>
<dbReference type="InterPro" id="IPR050229">
    <property type="entry name" value="GlpE_sulfurtransferase"/>
</dbReference>
<dbReference type="PANTHER" id="PTHR43031:SF1">
    <property type="entry name" value="PYRIDINE NUCLEOTIDE-DISULPHIDE OXIDOREDUCTASE"/>
    <property type="match status" value="1"/>
</dbReference>
<dbReference type="PANTHER" id="PTHR43031">
    <property type="entry name" value="FAD-DEPENDENT OXIDOREDUCTASE"/>
    <property type="match status" value="1"/>
</dbReference>
<organism evidence="2">
    <name type="scientific">bioreactor metagenome</name>
    <dbReference type="NCBI Taxonomy" id="1076179"/>
    <lineage>
        <taxon>unclassified sequences</taxon>
        <taxon>metagenomes</taxon>
        <taxon>ecological metagenomes</taxon>
    </lineage>
</organism>
<dbReference type="SUPFAM" id="SSF52821">
    <property type="entry name" value="Rhodanese/Cell cycle control phosphatase"/>
    <property type="match status" value="1"/>
</dbReference>
<dbReference type="Gene3D" id="3.40.250.10">
    <property type="entry name" value="Rhodanese-like domain"/>
    <property type="match status" value="1"/>
</dbReference>
<proteinExistence type="predicted"/>
<dbReference type="SMART" id="SM00450">
    <property type="entry name" value="RHOD"/>
    <property type="match status" value="1"/>
</dbReference>
<dbReference type="AlphaFoldDB" id="A0A645BUI1"/>
<reference evidence="2" key="1">
    <citation type="submission" date="2019-08" db="EMBL/GenBank/DDBJ databases">
        <authorList>
            <person name="Kucharzyk K."/>
            <person name="Murdoch R.W."/>
            <person name="Higgins S."/>
            <person name="Loffler F."/>
        </authorList>
    </citation>
    <scope>NUCLEOTIDE SEQUENCE</scope>
</reference>
<dbReference type="EMBL" id="VSSQ01022530">
    <property type="protein sequence ID" value="MPM68905.1"/>
    <property type="molecule type" value="Genomic_DNA"/>
</dbReference>
<protein>
    <recommendedName>
        <fullName evidence="1">Rhodanese domain-containing protein</fullName>
    </recommendedName>
</protein>
<feature type="domain" description="Rhodanese" evidence="1">
    <location>
        <begin position="26"/>
        <end position="114"/>
    </location>
</feature>
<comment type="caution">
    <text evidence="2">The sequence shown here is derived from an EMBL/GenBank/DDBJ whole genome shotgun (WGS) entry which is preliminary data.</text>
</comment>